<evidence type="ECO:0000313" key="2">
    <source>
        <dbReference type="Proteomes" id="UP000261520"/>
    </source>
</evidence>
<keyword evidence="2" id="KW-1185">Reference proteome</keyword>
<reference evidence="1" key="1">
    <citation type="submission" date="2025-08" db="UniProtKB">
        <authorList>
            <consortium name="Ensembl"/>
        </authorList>
    </citation>
    <scope>IDENTIFICATION</scope>
</reference>
<accession>A0A3B4AF42</accession>
<evidence type="ECO:0000313" key="1">
    <source>
        <dbReference type="Ensembl" id="ENSPMGP00000015254.1"/>
    </source>
</evidence>
<dbReference type="AlphaFoldDB" id="A0A3B4AF42"/>
<name>A0A3B4AF42_9GOBI</name>
<sequence length="89" mass="10199">MTNTDRRAQPVAEDKNNSRFHSLYIRQHKDVRCVEVSTRLTTRRCLVSLPGCSFLLYNLSGSTTSGHMTSLWPITWSRAAFPGEIYYNS</sequence>
<dbReference type="Ensembl" id="ENSPMGT00000016265.1">
    <property type="protein sequence ID" value="ENSPMGP00000015254.1"/>
    <property type="gene ID" value="ENSPMGG00000012500.1"/>
</dbReference>
<proteinExistence type="predicted"/>
<dbReference type="Proteomes" id="UP000261520">
    <property type="component" value="Unplaced"/>
</dbReference>
<reference evidence="1" key="2">
    <citation type="submission" date="2025-09" db="UniProtKB">
        <authorList>
            <consortium name="Ensembl"/>
        </authorList>
    </citation>
    <scope>IDENTIFICATION</scope>
</reference>
<organism evidence="1 2">
    <name type="scientific">Periophthalmus magnuspinnatus</name>
    <dbReference type="NCBI Taxonomy" id="409849"/>
    <lineage>
        <taxon>Eukaryota</taxon>
        <taxon>Metazoa</taxon>
        <taxon>Chordata</taxon>
        <taxon>Craniata</taxon>
        <taxon>Vertebrata</taxon>
        <taxon>Euteleostomi</taxon>
        <taxon>Actinopterygii</taxon>
        <taxon>Neopterygii</taxon>
        <taxon>Teleostei</taxon>
        <taxon>Neoteleostei</taxon>
        <taxon>Acanthomorphata</taxon>
        <taxon>Gobiaria</taxon>
        <taxon>Gobiiformes</taxon>
        <taxon>Gobioidei</taxon>
        <taxon>Gobiidae</taxon>
        <taxon>Oxudercinae</taxon>
        <taxon>Periophthalmus</taxon>
    </lineage>
</organism>
<protein>
    <submittedName>
        <fullName evidence="1">Uncharacterized protein</fullName>
    </submittedName>
</protein>